<evidence type="ECO:0000256" key="1">
    <source>
        <dbReference type="SAM" id="Phobius"/>
    </source>
</evidence>
<dbReference type="HOGENOM" id="CLU_011294_0_0_7"/>
<feature type="transmembrane region" description="Helical" evidence="1">
    <location>
        <begin position="655"/>
        <end position="677"/>
    </location>
</feature>
<dbReference type="STRING" id="760154.Sulba_2245"/>
<dbReference type="KEGG" id="sba:Sulba_2245"/>
<feature type="transmembrane region" description="Helical" evidence="1">
    <location>
        <begin position="7"/>
        <end position="23"/>
    </location>
</feature>
<organism evidence="2 3">
    <name type="scientific">Sulfurospirillum barnesii (strain ATCC 700032 / DSM 10660 / SES-3)</name>
    <dbReference type="NCBI Taxonomy" id="760154"/>
    <lineage>
        <taxon>Bacteria</taxon>
        <taxon>Pseudomonadati</taxon>
        <taxon>Campylobacterota</taxon>
        <taxon>Epsilonproteobacteria</taxon>
        <taxon>Campylobacterales</taxon>
        <taxon>Sulfurospirillaceae</taxon>
        <taxon>Sulfurospirillum</taxon>
    </lineage>
</organism>
<dbReference type="Gene3D" id="1.20.1640.10">
    <property type="entry name" value="Multidrug efflux transporter AcrB transmembrane domain"/>
    <property type="match status" value="1"/>
</dbReference>
<sequence>MKLWNKTLNILLFIAVLTGFFLLKERIHLSSNLSAFLPEGESKTYLDIYAHFNTTNEILIASEGFDKSSLQRIKAIESKLTRDHQLLLHSDITPNAKRVEYLKTYAFYTKAFQPKPTDDIGATLQRLHEAMVHNPFYTTIDRYDPLGYLSAPKENHSLMIKNGHLALGDFGYLAIFKPNPEHGLTHHEALYAFVHDALKGFENIRYFSPSFYFVENAKNIKDDVSLLVCISTFLLLLLYLVYIRNIFLLINTALSLASSVMLAFLVLSCVWSEISLFVLAFGSAMSTVAIDYMFHHYLHGHYSRKKGFNTAVFFGFLTTISGFFIFGWVNFLLIQQLCLFAILTLVFSYLHFAFLYPYMGFKSAPVFHFFKPTLHLPYPLITAISALILLGLIPFLKLDGNIRALDYHNQTLLSEEAFFKKNMKNIGTTPILIEARNIDDLVAKSRLIAQKSADAFIPLSFLLDEQSFQAQAKTLAAFDAKTTQTILQEEARKKGFREDFFKEAYSTTQLNPPFTPLNEALLKQMGLNVLSYQGNVYTLGMVKAADVPLLEAQHLAHSLEAQTLFSKALNEIHTELLWCGLLTMGLIVLILLRIRPYAFLLCLSFILFPLALILLSLWGTPLSLMHLFMLFIVMALSIDYGIYKAERTQESNATHNAIVLSLLSTFAGFGVLIFSRIGALEHIGWVASVGVIALFLLLLGREKQ</sequence>
<feature type="transmembrane region" description="Helical" evidence="1">
    <location>
        <begin position="224"/>
        <end position="241"/>
    </location>
</feature>
<feature type="transmembrane region" description="Helical" evidence="1">
    <location>
        <begin position="307"/>
        <end position="328"/>
    </location>
</feature>
<feature type="transmembrane region" description="Helical" evidence="1">
    <location>
        <begin position="683"/>
        <end position="700"/>
    </location>
</feature>
<evidence type="ECO:0000313" key="2">
    <source>
        <dbReference type="EMBL" id="AFL69520.1"/>
    </source>
</evidence>
<dbReference type="RefSeq" id="WP_014770383.1">
    <property type="nucleotide sequence ID" value="NC_018002.1"/>
</dbReference>
<proteinExistence type="predicted"/>
<accession>I3XZZ6</accession>
<feature type="transmembrane region" description="Helical" evidence="1">
    <location>
        <begin position="334"/>
        <end position="356"/>
    </location>
</feature>
<dbReference type="AlphaFoldDB" id="I3XZZ6"/>
<dbReference type="SUPFAM" id="SSF82866">
    <property type="entry name" value="Multidrug efflux transporter AcrB transmembrane domain"/>
    <property type="match status" value="2"/>
</dbReference>
<feature type="transmembrane region" description="Helical" evidence="1">
    <location>
        <begin position="376"/>
        <end position="396"/>
    </location>
</feature>
<protein>
    <recommendedName>
        <fullName evidence="4">Exporter</fullName>
    </recommendedName>
</protein>
<feature type="transmembrane region" description="Helical" evidence="1">
    <location>
        <begin position="274"/>
        <end position="295"/>
    </location>
</feature>
<gene>
    <name evidence="2" type="ordered locus">Sulba_2245</name>
</gene>
<dbReference type="OrthoDB" id="5337472at2"/>
<evidence type="ECO:0000313" key="3">
    <source>
        <dbReference type="Proteomes" id="UP000006176"/>
    </source>
</evidence>
<keyword evidence="1" id="KW-1133">Transmembrane helix</keyword>
<keyword evidence="3" id="KW-1185">Reference proteome</keyword>
<name>I3XZZ6_SULBS</name>
<dbReference type="PATRIC" id="fig|760154.4.peg.2248"/>
<dbReference type="eggNOG" id="COG4258">
    <property type="taxonomic scope" value="Bacteria"/>
</dbReference>
<feature type="transmembrane region" description="Helical" evidence="1">
    <location>
        <begin position="248"/>
        <end position="268"/>
    </location>
</feature>
<evidence type="ECO:0008006" key="4">
    <source>
        <dbReference type="Google" id="ProtNLM"/>
    </source>
</evidence>
<feature type="transmembrane region" description="Helical" evidence="1">
    <location>
        <begin position="624"/>
        <end position="643"/>
    </location>
</feature>
<feature type="transmembrane region" description="Helical" evidence="1">
    <location>
        <begin position="599"/>
        <end position="618"/>
    </location>
</feature>
<reference evidence="2 3" key="1">
    <citation type="submission" date="2012-06" db="EMBL/GenBank/DDBJ databases">
        <title>Complete sequence of Sulfurospirillum barnesii SES-3.</title>
        <authorList>
            <consortium name="US DOE Joint Genome Institute"/>
            <person name="Lucas S."/>
            <person name="Han J."/>
            <person name="Lapidus A."/>
            <person name="Cheng J.-F."/>
            <person name="Goodwin L."/>
            <person name="Pitluck S."/>
            <person name="Peters L."/>
            <person name="Ovchinnikova G."/>
            <person name="Lu M."/>
            <person name="Detter J.C."/>
            <person name="Han C."/>
            <person name="Tapia R."/>
            <person name="Land M."/>
            <person name="Hauser L."/>
            <person name="Kyrpides N."/>
            <person name="Ivanova N."/>
            <person name="Pagani I."/>
            <person name="Stolz J."/>
            <person name="Arkin A."/>
            <person name="Dehal P."/>
            <person name="Oremland R."/>
            <person name="Saltikov C."/>
            <person name="Basu P."/>
            <person name="Hollibaugh J."/>
            <person name="Newman D."/>
            <person name="Stolyar S."/>
            <person name="Hazen T."/>
            <person name="Woyke T."/>
        </authorList>
    </citation>
    <scope>NUCLEOTIDE SEQUENCE [LARGE SCALE GENOMIC DNA]</scope>
    <source>
        <strain evidence="3">ATCC 700032 / DSM 10660 / SES-3</strain>
    </source>
</reference>
<dbReference type="EMBL" id="CP003333">
    <property type="protein sequence ID" value="AFL69520.1"/>
    <property type="molecule type" value="Genomic_DNA"/>
</dbReference>
<keyword evidence="1" id="KW-0472">Membrane</keyword>
<keyword evidence="1" id="KW-0812">Transmembrane</keyword>
<dbReference type="Proteomes" id="UP000006176">
    <property type="component" value="Chromosome"/>
</dbReference>